<evidence type="ECO:0000313" key="1">
    <source>
        <dbReference type="EMBL" id="SFV31723.1"/>
    </source>
</evidence>
<evidence type="ECO:0008006" key="3">
    <source>
        <dbReference type="Google" id="ProtNLM"/>
    </source>
</evidence>
<reference evidence="2" key="1">
    <citation type="submission" date="2016-10" db="EMBL/GenBank/DDBJ databases">
        <authorList>
            <person name="Varghese N."/>
            <person name="Submissions S."/>
        </authorList>
    </citation>
    <scope>NUCLEOTIDE SEQUENCE [LARGE SCALE GENOMIC DNA]</scope>
    <source>
        <strain evidence="2">DSM 14807</strain>
    </source>
</reference>
<evidence type="ECO:0000313" key="2">
    <source>
        <dbReference type="Proteomes" id="UP000199537"/>
    </source>
</evidence>
<dbReference type="STRING" id="1393122.SAMN05660895_1158"/>
<dbReference type="Proteomes" id="UP000199537">
    <property type="component" value="Unassembled WGS sequence"/>
</dbReference>
<proteinExistence type="predicted"/>
<dbReference type="AlphaFoldDB" id="A0A1I7NAW7"/>
<sequence>MEKTSWTKDVLRQIVEADDLHISPLREDGITYGTPTWIWCVAVEGELYVRAYHGLQSSWYRAAVRQQAGRIRAAGQTWQVRFEPVNDSSLLDRIDEAYRIKYKGSPYLNPMIGTSARAATVRIIPDLADISTYSS</sequence>
<dbReference type="OrthoDB" id="162563at2"/>
<organism evidence="1 2">
    <name type="scientific">Thermoflavifilum thermophilum</name>
    <dbReference type="NCBI Taxonomy" id="1393122"/>
    <lineage>
        <taxon>Bacteria</taxon>
        <taxon>Pseudomonadati</taxon>
        <taxon>Bacteroidota</taxon>
        <taxon>Chitinophagia</taxon>
        <taxon>Chitinophagales</taxon>
        <taxon>Chitinophagaceae</taxon>
        <taxon>Thermoflavifilum</taxon>
    </lineage>
</organism>
<name>A0A1I7NAW7_9BACT</name>
<gene>
    <name evidence="1" type="ORF">SAMN05660895_1158</name>
</gene>
<dbReference type="InterPro" id="IPR016888">
    <property type="entry name" value="UCP028498"/>
</dbReference>
<dbReference type="EMBL" id="FPCJ01000001">
    <property type="protein sequence ID" value="SFV31723.1"/>
    <property type="molecule type" value="Genomic_DNA"/>
</dbReference>
<protein>
    <recommendedName>
        <fullName evidence="3">DUF2255 family protein</fullName>
    </recommendedName>
</protein>
<dbReference type="RefSeq" id="WP_092458846.1">
    <property type="nucleotide sequence ID" value="NZ_FPCJ01000001.1"/>
</dbReference>
<accession>A0A1I7NAW7</accession>
<keyword evidence="2" id="KW-1185">Reference proteome</keyword>
<dbReference type="PIRSF" id="PIRSF028498">
    <property type="entry name" value="UCP028498"/>
    <property type="match status" value="1"/>
</dbReference>
<dbReference type="Pfam" id="PF10012">
    <property type="entry name" value="DUF2255"/>
    <property type="match status" value="1"/>
</dbReference>